<dbReference type="KEGG" id="tps:THAPSDRAFT_9257"/>
<evidence type="ECO:0000313" key="5">
    <source>
        <dbReference type="Proteomes" id="UP000001449"/>
    </source>
</evidence>
<feature type="domain" description="DUF6824" evidence="3">
    <location>
        <begin position="8"/>
        <end position="117"/>
    </location>
</feature>
<evidence type="ECO:0000256" key="1">
    <source>
        <dbReference type="SAM" id="MobiDB-lite"/>
    </source>
</evidence>
<dbReference type="PANTHER" id="PTHR43642:SF1">
    <property type="entry name" value="HYBRID SIGNAL TRANSDUCTION HISTIDINE KINASE G"/>
    <property type="match status" value="1"/>
</dbReference>
<dbReference type="InParanoid" id="B8CAT4"/>
<feature type="compositionally biased region" description="Basic and acidic residues" evidence="1">
    <location>
        <begin position="182"/>
        <end position="200"/>
    </location>
</feature>
<feature type="region of interest" description="Disordered" evidence="1">
    <location>
        <begin position="334"/>
        <end position="354"/>
    </location>
</feature>
<evidence type="ECO:0000259" key="2">
    <source>
        <dbReference type="Pfam" id="PF13191"/>
    </source>
</evidence>
<dbReference type="InterPro" id="IPR027417">
    <property type="entry name" value="P-loop_NTPase"/>
</dbReference>
<organism evidence="4 5">
    <name type="scientific">Thalassiosira pseudonana</name>
    <name type="common">Marine diatom</name>
    <name type="synonym">Cyclotella nana</name>
    <dbReference type="NCBI Taxonomy" id="35128"/>
    <lineage>
        <taxon>Eukaryota</taxon>
        <taxon>Sar</taxon>
        <taxon>Stramenopiles</taxon>
        <taxon>Ochrophyta</taxon>
        <taxon>Bacillariophyta</taxon>
        <taxon>Coscinodiscophyceae</taxon>
        <taxon>Thalassiosirophycidae</taxon>
        <taxon>Thalassiosirales</taxon>
        <taxon>Thalassiosiraceae</taxon>
        <taxon>Thalassiosira</taxon>
    </lineage>
</organism>
<dbReference type="HOGENOM" id="CLU_241661_0_0_1"/>
<dbReference type="PANTHER" id="PTHR43642">
    <property type="entry name" value="HYBRID SIGNAL TRANSDUCTION HISTIDINE KINASE G"/>
    <property type="match status" value="1"/>
</dbReference>
<proteinExistence type="predicted"/>
<feature type="compositionally biased region" description="Low complexity" evidence="1">
    <location>
        <begin position="448"/>
        <end position="463"/>
    </location>
</feature>
<dbReference type="InterPro" id="IPR041664">
    <property type="entry name" value="AAA_16"/>
</dbReference>
<evidence type="ECO:0000259" key="3">
    <source>
        <dbReference type="Pfam" id="PF20710"/>
    </source>
</evidence>
<feature type="compositionally biased region" description="Low complexity" evidence="1">
    <location>
        <begin position="304"/>
        <end position="316"/>
    </location>
</feature>
<sequence length="1676" mass="186626">MITPNVNDVLLGRGVSVYTHPGNTRFRSIVSRHKPHYDTARKADKRSIALDVVSSIHGSSPPGRFLAMKPQEEVGGVGGAAATTTGKAANCQRICESVWVEVEEEKAVAKVLHRLRERDCVSGAVGRRRVGEKNGGSVEKDDDGQQNQSAARSKQKTNSNNDNSINNDVNCSSSSDADEESGDKKPRARDDVVPVDREVVDIGGSRSSSGDQEGDQQRKPQTHIDKNSNKRSAASNGSTSLRAALRQQQIIEYERQLAFNQLRLQQLQNEELYSQGRRKPSVLLQQDDQGEGGDDEDDGMLLRQQQQQQQQQQQFFHQHEQHLAVGRMQLQQLQNNDREQQRQYQHHQQQLREGSTMQREMLNRYHNYQQLQQVIHRQQQQQPQHGNVHLGLLNQHQILREHQYAMPETFLAIENNANIETSAASLLDLGNANNNGILASASTANHTAASSDSAKGSATSSTALPLETRGDIPQDNMPPTPNTRGDTPTNMFPNNQPPPPPREDEHHSTPPPSNGELIPVPLKDWLSAPIHKLSTNQAYLQCSVKLALLLTQRLIRSGNFVKSSSAENSFGSVGNKSGMPSVEVEDWIVKSTVVYITDPRTSSNNGRDAWLEIEEVDIEGLSSSNTSDEGESPPLNQSKVCLALGKIFFELFTKGVLYSKVILEEQCSSSTPEEEALGALLSLGREDSTVKDSHTKRQATTSSSSSSQIKSPSVRAKEFILNYGLPLSIGQLISDLLNTESQGSPLCLLNEVEYDLMQMKKFPQSFLFDRTCSDVAYRDMNIHNNTKDMQLYGRDLELHVLQRMAARVSSCANNDMNEGNEFACEVAFLSGGAGIGKTSLIRKFVSTCDELDGWFLVTSKFDRQVSSLVTGIITSVDTEGFNQLCILIPNMCEVFPLIAPRISSISQDELIVRLTSTGKAGSGKNRLRYLLQILVKSLCIGNRPLLIVFDDMHCADAHALEMFGSFTNSAEETQSISKMSSRGGLLVLGSYRDNQVDDDGILLKQINLMKRSSHINVVTIPVDNLSASNVNRMVSMKLCLPMRSTQGLAQIVHRKTKGNPYFVKEFLLSMITNTMLNFSVKERRWIWDDEVVDLQMMPNSIDDLLSRKLLKLPEDVLLSLKICSCVGYEVDESTISLLNSDGFTFNLVEAFRVTSAVGGLLERTNSTYAFHHDLLKEAVHSFIPPVARKLLHKQIAILLAKHSSNNQAAARLAVDQINPLIKEGVLNEEEGLLFAVLNLKEGKRAMARCCFAQAREYFEAGIALLEEWHWRSQYTLTLELYEMSAAASFMDGTTVTMHNRLLQIALNATSFQDKLKANDLLAKFLASRGQYEEAMHICISVVNNLGESFSDEFPSADTLHRILTIRTLVQDMTKEQWTRLPKMTDQRALTSMMFMSNICAYAEHSKPTILPLISGRMLQLTLEYGFTDDSLVGLSMASYSLATLSDDIELSFKVGKITSLIVEDHPKRHSLRSRLGTWHHQSKWFSEPLQVVRLAYLDIHQSGMVMGEVESAMNSAHRFCLSGILIGAELGNLGASFTLCMQQMTRHGQSFPVFRQAMTTANTYIALSGNDPFGSSGVETMSSEELCLIAQNTNDIPLQCLNDIGQIFVKCYSRDHTSVVDIAVKYRTTKARTMLDIFRVFYEGISSLVLARETQTDWREGCENYVGLEEAQRVEL</sequence>
<feature type="domain" description="Orc1-like AAA ATPase" evidence="2">
    <location>
        <begin position="791"/>
        <end position="972"/>
    </location>
</feature>
<dbReference type="Pfam" id="PF13191">
    <property type="entry name" value="AAA_16"/>
    <property type="match status" value="1"/>
</dbReference>
<gene>
    <name evidence="4" type="ORF">THAPSDRAFT_9257</name>
</gene>
<dbReference type="GeneID" id="7443206"/>
<protein>
    <submittedName>
        <fullName evidence="4">Uncharacterized protein</fullName>
    </submittedName>
</protein>
<keyword evidence="5" id="KW-1185">Reference proteome</keyword>
<dbReference type="InterPro" id="IPR049227">
    <property type="entry name" value="DUF6824"/>
</dbReference>
<reference evidence="4 5" key="2">
    <citation type="journal article" date="2008" name="Nature">
        <title>The Phaeodactylum genome reveals the evolutionary history of diatom genomes.</title>
        <authorList>
            <person name="Bowler C."/>
            <person name="Allen A.E."/>
            <person name="Badger J.H."/>
            <person name="Grimwood J."/>
            <person name="Jabbari K."/>
            <person name="Kuo A."/>
            <person name="Maheswari U."/>
            <person name="Martens C."/>
            <person name="Maumus F."/>
            <person name="Otillar R.P."/>
            <person name="Rayko E."/>
            <person name="Salamov A."/>
            <person name="Vandepoele K."/>
            <person name="Beszteri B."/>
            <person name="Gruber A."/>
            <person name="Heijde M."/>
            <person name="Katinka M."/>
            <person name="Mock T."/>
            <person name="Valentin K."/>
            <person name="Verret F."/>
            <person name="Berges J.A."/>
            <person name="Brownlee C."/>
            <person name="Cadoret J.P."/>
            <person name="Chiovitti A."/>
            <person name="Choi C.J."/>
            <person name="Coesel S."/>
            <person name="De Martino A."/>
            <person name="Detter J.C."/>
            <person name="Durkin C."/>
            <person name="Falciatore A."/>
            <person name="Fournet J."/>
            <person name="Haruta M."/>
            <person name="Huysman M.J."/>
            <person name="Jenkins B.D."/>
            <person name="Jiroutova K."/>
            <person name="Jorgensen R.E."/>
            <person name="Joubert Y."/>
            <person name="Kaplan A."/>
            <person name="Kroger N."/>
            <person name="Kroth P.G."/>
            <person name="La Roche J."/>
            <person name="Lindquist E."/>
            <person name="Lommer M."/>
            <person name="Martin-Jezequel V."/>
            <person name="Lopez P.J."/>
            <person name="Lucas S."/>
            <person name="Mangogna M."/>
            <person name="McGinnis K."/>
            <person name="Medlin L.K."/>
            <person name="Montsant A."/>
            <person name="Oudot-Le Secq M.P."/>
            <person name="Napoli C."/>
            <person name="Obornik M."/>
            <person name="Parker M.S."/>
            <person name="Petit J.L."/>
            <person name="Porcel B.M."/>
            <person name="Poulsen N."/>
            <person name="Robison M."/>
            <person name="Rychlewski L."/>
            <person name="Rynearson T.A."/>
            <person name="Schmutz J."/>
            <person name="Shapiro H."/>
            <person name="Siaut M."/>
            <person name="Stanley M."/>
            <person name="Sussman M.R."/>
            <person name="Taylor A.R."/>
            <person name="Vardi A."/>
            <person name="von Dassow P."/>
            <person name="Vyverman W."/>
            <person name="Willis A."/>
            <person name="Wyrwicz L.S."/>
            <person name="Rokhsar D.S."/>
            <person name="Weissenbach J."/>
            <person name="Armbrust E.V."/>
            <person name="Green B.R."/>
            <person name="Van de Peer Y."/>
            <person name="Grigoriev I.V."/>
        </authorList>
    </citation>
    <scope>NUCLEOTIDE SEQUENCE [LARGE SCALE GENOMIC DNA]</scope>
    <source>
        <strain evidence="4 5">CCMP1335</strain>
    </source>
</reference>
<feature type="region of interest" description="Disordered" evidence="1">
    <location>
        <begin position="688"/>
        <end position="710"/>
    </location>
</feature>
<evidence type="ECO:0000313" key="4">
    <source>
        <dbReference type="EMBL" id="EED89737.1"/>
    </source>
</evidence>
<reference evidence="4 5" key="1">
    <citation type="journal article" date="2004" name="Science">
        <title>The genome of the diatom Thalassiosira pseudonana: ecology, evolution, and metabolism.</title>
        <authorList>
            <person name="Armbrust E.V."/>
            <person name="Berges J.A."/>
            <person name="Bowler C."/>
            <person name="Green B.R."/>
            <person name="Martinez D."/>
            <person name="Putnam N.H."/>
            <person name="Zhou S."/>
            <person name="Allen A.E."/>
            <person name="Apt K.E."/>
            <person name="Bechner M."/>
            <person name="Brzezinski M.A."/>
            <person name="Chaal B.K."/>
            <person name="Chiovitti A."/>
            <person name="Davis A.K."/>
            <person name="Demarest M.S."/>
            <person name="Detter J.C."/>
            <person name="Glavina T."/>
            <person name="Goodstein D."/>
            <person name="Hadi M.Z."/>
            <person name="Hellsten U."/>
            <person name="Hildebrand M."/>
            <person name="Jenkins B.D."/>
            <person name="Jurka J."/>
            <person name="Kapitonov V.V."/>
            <person name="Kroger N."/>
            <person name="Lau W.W."/>
            <person name="Lane T.W."/>
            <person name="Larimer F.W."/>
            <person name="Lippmeier J.C."/>
            <person name="Lucas S."/>
            <person name="Medina M."/>
            <person name="Montsant A."/>
            <person name="Obornik M."/>
            <person name="Parker M.S."/>
            <person name="Palenik B."/>
            <person name="Pazour G.J."/>
            <person name="Richardson P.M."/>
            <person name="Rynearson T.A."/>
            <person name="Saito M.A."/>
            <person name="Schwartz D.C."/>
            <person name="Thamatrakoln K."/>
            <person name="Valentin K."/>
            <person name="Vardi A."/>
            <person name="Wilkerson F.P."/>
            <person name="Rokhsar D.S."/>
        </authorList>
    </citation>
    <scope>NUCLEOTIDE SEQUENCE [LARGE SCALE GENOMIC DNA]</scope>
    <source>
        <strain evidence="4 5">CCMP1335</strain>
    </source>
</reference>
<feature type="compositionally biased region" description="Acidic residues" evidence="1">
    <location>
        <begin position="288"/>
        <end position="299"/>
    </location>
</feature>
<dbReference type="InterPro" id="IPR053159">
    <property type="entry name" value="Hybrid_Histidine_Kinase"/>
</dbReference>
<feature type="region of interest" description="Disordered" evidence="1">
    <location>
        <begin position="126"/>
        <end position="240"/>
    </location>
</feature>
<dbReference type="EMBL" id="CM000647">
    <property type="protein sequence ID" value="EED89737.1"/>
    <property type="molecule type" value="Genomic_DNA"/>
</dbReference>
<feature type="compositionally biased region" description="Polar residues" evidence="1">
    <location>
        <begin position="230"/>
        <end position="240"/>
    </location>
</feature>
<dbReference type="RefSeq" id="XP_002293276.1">
    <property type="nucleotide sequence ID" value="XM_002293240.1"/>
</dbReference>
<feature type="region of interest" description="Disordered" evidence="1">
    <location>
        <begin position="448"/>
        <end position="520"/>
    </location>
</feature>
<feature type="compositionally biased region" description="Low complexity" evidence="1">
    <location>
        <begin position="158"/>
        <end position="175"/>
    </location>
</feature>
<dbReference type="Proteomes" id="UP000001449">
    <property type="component" value="Chromosome 12"/>
</dbReference>
<accession>B8CAT4</accession>
<dbReference type="Pfam" id="PF20710">
    <property type="entry name" value="DUF6824"/>
    <property type="match status" value="1"/>
</dbReference>
<feature type="region of interest" description="Disordered" evidence="1">
    <location>
        <begin position="278"/>
        <end position="319"/>
    </location>
</feature>
<name>B8CAT4_THAPS</name>
<feature type="compositionally biased region" description="Basic and acidic residues" evidence="1">
    <location>
        <begin position="215"/>
        <end position="228"/>
    </location>
</feature>
<dbReference type="SUPFAM" id="SSF52540">
    <property type="entry name" value="P-loop containing nucleoside triphosphate hydrolases"/>
    <property type="match status" value="1"/>
</dbReference>
<dbReference type="PaxDb" id="35128-Thaps9257"/>